<feature type="transmembrane region" description="Helical" evidence="1">
    <location>
        <begin position="47"/>
        <end position="76"/>
    </location>
</feature>
<feature type="transmembrane region" description="Helical" evidence="1">
    <location>
        <begin position="265"/>
        <end position="288"/>
    </location>
</feature>
<feature type="transmembrane region" description="Helical" evidence="1">
    <location>
        <begin position="318"/>
        <end position="338"/>
    </location>
</feature>
<feature type="transmembrane region" description="Helical" evidence="1">
    <location>
        <begin position="6"/>
        <end position="26"/>
    </location>
</feature>
<evidence type="ECO:0008006" key="4">
    <source>
        <dbReference type="Google" id="ProtNLM"/>
    </source>
</evidence>
<proteinExistence type="predicted"/>
<accession>A0A1M6PAK8</accession>
<dbReference type="Proteomes" id="UP000184080">
    <property type="component" value="Unassembled WGS sequence"/>
</dbReference>
<keyword evidence="3" id="KW-1185">Reference proteome</keyword>
<evidence type="ECO:0000313" key="3">
    <source>
        <dbReference type="Proteomes" id="UP000184080"/>
    </source>
</evidence>
<gene>
    <name evidence="2" type="ORF">SAMN05444401_0462</name>
</gene>
<name>A0A1M6PAK8_9CLOT</name>
<keyword evidence="1" id="KW-1133">Transmembrane helix</keyword>
<keyword evidence="1" id="KW-0472">Membrane</keyword>
<dbReference type="RefSeq" id="WP_073012722.1">
    <property type="nucleotide sequence ID" value="NZ_FQZO01000015.1"/>
</dbReference>
<dbReference type="OrthoDB" id="9776502at2"/>
<feature type="transmembrane region" description="Helical" evidence="1">
    <location>
        <begin position="123"/>
        <end position="145"/>
    </location>
</feature>
<feature type="transmembrane region" description="Helical" evidence="1">
    <location>
        <begin position="386"/>
        <end position="408"/>
    </location>
</feature>
<dbReference type="AlphaFoldDB" id="A0A1M6PAK8"/>
<keyword evidence="1" id="KW-0812">Transmembrane</keyword>
<evidence type="ECO:0000313" key="2">
    <source>
        <dbReference type="EMBL" id="SHK04985.1"/>
    </source>
</evidence>
<dbReference type="Pfam" id="PF07613">
    <property type="entry name" value="DUF1576"/>
    <property type="match status" value="2"/>
</dbReference>
<feature type="transmembrane region" description="Helical" evidence="1">
    <location>
        <begin position="223"/>
        <end position="244"/>
    </location>
</feature>
<sequence length="411" mass="44797">MKRRLYPAYQVHIVIFLAFLITGFIMNSPSEIIGGIKSIILNSDILITDYVEIAGVGPTLVNSGLLSLMIIAFYIYHGIKPNGSTIMSIWLTAGFAFFGKNILNIWPVILGVWLYSKYKKESFINYILIAVLGTTLSPAVSQLSFQNIFPINIGVLIGVIIGIFIGFILPPLASSCIKIHQGYNLYNIGFAGGLIAMILMSLYRILGIEFEKRFIWNTGNNLFFSIFLLGISLFLIIYGIINNGKSLKNLKAIHGHTGRLISDYFLLYDNAAFINMGILGIFSTLYVIVVGGDLNGPTISGIFSIIGFGAFGKHLFNIIPVMIGAILSAFLNIWQLNSPNMLLTTLFSTGLAPIAGQFGWPIGILAGFLHVAVAMNIGYLHGGLNLYNNGFAAGFVAMILVPIIRGFGKGE</sequence>
<dbReference type="InterPro" id="IPR011470">
    <property type="entry name" value="DUF1576"/>
</dbReference>
<reference evidence="2 3" key="1">
    <citation type="submission" date="2016-11" db="EMBL/GenBank/DDBJ databases">
        <authorList>
            <person name="Jaros S."/>
            <person name="Januszkiewicz K."/>
            <person name="Wedrychowicz H."/>
        </authorList>
    </citation>
    <scope>NUCLEOTIDE SEQUENCE [LARGE SCALE GENOMIC DNA]</scope>
    <source>
        <strain evidence="2 3">DSM 21864</strain>
    </source>
</reference>
<feature type="transmembrane region" description="Helical" evidence="1">
    <location>
        <begin position="358"/>
        <end position="379"/>
    </location>
</feature>
<dbReference type="EMBL" id="FQZO01000015">
    <property type="protein sequence ID" value="SHK04985.1"/>
    <property type="molecule type" value="Genomic_DNA"/>
</dbReference>
<organism evidence="2 3">
    <name type="scientific">Clostridium amylolyticum</name>
    <dbReference type="NCBI Taxonomy" id="1121298"/>
    <lineage>
        <taxon>Bacteria</taxon>
        <taxon>Bacillati</taxon>
        <taxon>Bacillota</taxon>
        <taxon>Clostridia</taxon>
        <taxon>Eubacteriales</taxon>
        <taxon>Clostridiaceae</taxon>
        <taxon>Clostridium</taxon>
    </lineage>
</organism>
<dbReference type="STRING" id="1121298.SAMN05444401_0462"/>
<evidence type="ECO:0000256" key="1">
    <source>
        <dbReference type="SAM" id="Phobius"/>
    </source>
</evidence>
<feature type="transmembrane region" description="Helical" evidence="1">
    <location>
        <begin position="88"/>
        <end position="116"/>
    </location>
</feature>
<feature type="transmembrane region" description="Helical" evidence="1">
    <location>
        <begin position="185"/>
        <end position="203"/>
    </location>
</feature>
<protein>
    <recommendedName>
        <fullName evidence="4">DUF1576 domain-containing protein</fullName>
    </recommendedName>
</protein>
<feature type="transmembrane region" description="Helical" evidence="1">
    <location>
        <begin position="151"/>
        <end position="173"/>
    </location>
</feature>